<proteinExistence type="predicted"/>
<organism evidence="3 4">
    <name type="scientific">Actinia tenebrosa</name>
    <name type="common">Australian red waratah sea anemone</name>
    <dbReference type="NCBI Taxonomy" id="6105"/>
    <lineage>
        <taxon>Eukaryota</taxon>
        <taxon>Metazoa</taxon>
        <taxon>Cnidaria</taxon>
        <taxon>Anthozoa</taxon>
        <taxon>Hexacorallia</taxon>
        <taxon>Actiniaria</taxon>
        <taxon>Actiniidae</taxon>
        <taxon>Actinia</taxon>
    </lineage>
</organism>
<dbReference type="InterPro" id="IPR029526">
    <property type="entry name" value="PGBD"/>
</dbReference>
<dbReference type="Pfam" id="PF13843">
    <property type="entry name" value="DDE_Tnp_1_7"/>
    <property type="match status" value="1"/>
</dbReference>
<dbReference type="KEGG" id="aten:116305163"/>
<dbReference type="RefSeq" id="XP_031570879.1">
    <property type="nucleotide sequence ID" value="XM_031715019.1"/>
</dbReference>
<keyword evidence="3" id="KW-1185">Reference proteome</keyword>
<dbReference type="Proteomes" id="UP000515163">
    <property type="component" value="Unplaced"/>
</dbReference>
<evidence type="ECO:0000256" key="1">
    <source>
        <dbReference type="SAM" id="MobiDB-lite"/>
    </source>
</evidence>
<dbReference type="GeneID" id="116305163"/>
<dbReference type="InParanoid" id="A0A6P8IV16"/>
<protein>
    <submittedName>
        <fullName evidence="4">PiggyBac transposable element-derived protein 4-like</fullName>
    </submittedName>
</protein>
<dbReference type="AlphaFoldDB" id="A0A6P8IV16"/>
<name>A0A6P8IV16_ACTTE</name>
<feature type="region of interest" description="Disordered" evidence="1">
    <location>
        <begin position="279"/>
        <end position="301"/>
    </location>
</feature>
<gene>
    <name evidence="4" type="primary">LOC116305163</name>
</gene>
<accession>A0A6P8IV16</accession>
<sequence>MNLVEPYTNKGYRLYVDNWYTNVPLFLKLEKKGILACGTVRGNRKYLPQDIVNAKIEHIKRMARGDSLFRQCGNLICVTWKDKKLVHLLSTLPEGPDLSQVQRKVRLQGKWEKKDFPQPKLIKMYNNHMGGVDLGDQKIATCSRLMKGNIWYYKIFFHMLEVAVLNAHILFKISTQQQNTLSQFKEKLILELIGGNTFRRQVATPSRNRLLADMRFNHSLFHHPVETDVRREYKVHTHRVLTKFECGICHVYMCAAPCFQRYHTLQEYLFDDPSREGAKRIKDVNGRPRAGPGRPPQRRSR</sequence>
<dbReference type="PANTHER" id="PTHR46599">
    <property type="entry name" value="PIGGYBAC TRANSPOSABLE ELEMENT-DERIVED PROTEIN 4"/>
    <property type="match status" value="1"/>
</dbReference>
<evidence type="ECO:0000259" key="2">
    <source>
        <dbReference type="Pfam" id="PF13843"/>
    </source>
</evidence>
<evidence type="ECO:0000313" key="4">
    <source>
        <dbReference type="RefSeq" id="XP_031570879.1"/>
    </source>
</evidence>
<dbReference type="PANTHER" id="PTHR46599:SF3">
    <property type="entry name" value="PIGGYBAC TRANSPOSABLE ELEMENT-DERIVED PROTEIN 4"/>
    <property type="match status" value="1"/>
</dbReference>
<evidence type="ECO:0000313" key="3">
    <source>
        <dbReference type="Proteomes" id="UP000515163"/>
    </source>
</evidence>
<dbReference type="OrthoDB" id="5982523at2759"/>
<reference evidence="4" key="1">
    <citation type="submission" date="2025-08" db="UniProtKB">
        <authorList>
            <consortium name="RefSeq"/>
        </authorList>
    </citation>
    <scope>IDENTIFICATION</scope>
    <source>
        <tissue evidence="4">Tentacle</tissue>
    </source>
</reference>
<feature type="domain" description="PiggyBac transposable element-derived protein" evidence="2">
    <location>
        <begin position="1"/>
        <end position="168"/>
    </location>
</feature>